<evidence type="ECO:0000313" key="3">
    <source>
        <dbReference type="Proteomes" id="UP001444071"/>
    </source>
</evidence>
<organism evidence="2 3">
    <name type="scientific">Xenotaenia resolanae</name>
    <dbReference type="NCBI Taxonomy" id="208358"/>
    <lineage>
        <taxon>Eukaryota</taxon>
        <taxon>Metazoa</taxon>
        <taxon>Chordata</taxon>
        <taxon>Craniata</taxon>
        <taxon>Vertebrata</taxon>
        <taxon>Euteleostomi</taxon>
        <taxon>Actinopterygii</taxon>
        <taxon>Neopterygii</taxon>
        <taxon>Teleostei</taxon>
        <taxon>Neoteleostei</taxon>
        <taxon>Acanthomorphata</taxon>
        <taxon>Ovalentaria</taxon>
        <taxon>Atherinomorphae</taxon>
        <taxon>Cyprinodontiformes</taxon>
        <taxon>Goodeidae</taxon>
        <taxon>Xenotaenia</taxon>
    </lineage>
</organism>
<evidence type="ECO:0000313" key="2">
    <source>
        <dbReference type="EMBL" id="MEQ2275174.1"/>
    </source>
</evidence>
<dbReference type="Proteomes" id="UP001444071">
    <property type="component" value="Unassembled WGS sequence"/>
</dbReference>
<reference evidence="2 3" key="1">
    <citation type="submission" date="2021-06" db="EMBL/GenBank/DDBJ databases">
        <authorList>
            <person name="Palmer J.M."/>
        </authorList>
    </citation>
    <scope>NUCLEOTIDE SEQUENCE [LARGE SCALE GENOMIC DNA]</scope>
    <source>
        <strain evidence="2 3">XR_2019</strain>
        <tissue evidence="2">Muscle</tissue>
    </source>
</reference>
<gene>
    <name evidence="2" type="ORF">XENORESO_021990</name>
</gene>
<feature type="region of interest" description="Disordered" evidence="1">
    <location>
        <begin position="40"/>
        <end position="63"/>
    </location>
</feature>
<sequence>MIKTRLQCGPYFKVKFKTKIGYCGSNIHCQEVRVRNQPYGSKPDVQAVTAKHPGRPRISPKLQDSLPENRKFYKRCWQSQRSCNKVPNVTFDCIGTDIQFSFI</sequence>
<protein>
    <submittedName>
        <fullName evidence="2">Uncharacterized protein</fullName>
    </submittedName>
</protein>
<proteinExistence type="predicted"/>
<keyword evidence="3" id="KW-1185">Reference proteome</keyword>
<accession>A0ABV0X1K1</accession>
<comment type="caution">
    <text evidence="2">The sequence shown here is derived from an EMBL/GenBank/DDBJ whole genome shotgun (WGS) entry which is preliminary data.</text>
</comment>
<evidence type="ECO:0000256" key="1">
    <source>
        <dbReference type="SAM" id="MobiDB-lite"/>
    </source>
</evidence>
<name>A0ABV0X1K1_9TELE</name>
<dbReference type="EMBL" id="JAHRIM010081041">
    <property type="protein sequence ID" value="MEQ2275174.1"/>
    <property type="molecule type" value="Genomic_DNA"/>
</dbReference>